<protein>
    <submittedName>
        <fullName evidence="1">Uncharacterized protein</fullName>
    </submittedName>
</protein>
<dbReference type="Proteomes" id="UP000189433">
    <property type="component" value="Unassembled WGS sequence"/>
</dbReference>
<reference evidence="1 2" key="1">
    <citation type="submission" date="2016-10" db="EMBL/GenBank/DDBJ databases">
        <title>Rodentibacter gen. nov. and new species.</title>
        <authorList>
            <person name="Christensen H."/>
        </authorList>
    </citation>
    <scope>NUCLEOTIDE SEQUENCE [LARGE SCALE GENOMIC DNA]</scope>
    <source>
        <strain evidence="1 2">CCUG17206</strain>
    </source>
</reference>
<proteinExistence type="predicted"/>
<organism evidence="1 2">
    <name type="scientific">Rodentibacter rarus</name>
    <dbReference type="NCBI Taxonomy" id="1908260"/>
    <lineage>
        <taxon>Bacteria</taxon>
        <taxon>Pseudomonadati</taxon>
        <taxon>Pseudomonadota</taxon>
        <taxon>Gammaproteobacteria</taxon>
        <taxon>Pasteurellales</taxon>
        <taxon>Pasteurellaceae</taxon>
        <taxon>Rodentibacter</taxon>
    </lineage>
</organism>
<accession>A0A1V3IL26</accession>
<comment type="caution">
    <text evidence="1">The sequence shown here is derived from an EMBL/GenBank/DDBJ whole genome shotgun (WGS) entry which is preliminary data.</text>
</comment>
<evidence type="ECO:0000313" key="2">
    <source>
        <dbReference type="Proteomes" id="UP000189433"/>
    </source>
</evidence>
<name>A0A1V3IL26_9PAST</name>
<dbReference type="AlphaFoldDB" id="A0A1V3IL26"/>
<gene>
    <name evidence="1" type="ORF">BKK50_06615</name>
</gene>
<dbReference type="EMBL" id="MLHJ01000056">
    <property type="protein sequence ID" value="OOF42581.1"/>
    <property type="molecule type" value="Genomic_DNA"/>
</dbReference>
<evidence type="ECO:0000313" key="1">
    <source>
        <dbReference type="EMBL" id="OOF42581.1"/>
    </source>
</evidence>
<dbReference type="RefSeq" id="WP_143529771.1">
    <property type="nucleotide sequence ID" value="NZ_MLHI01000095.1"/>
</dbReference>
<keyword evidence="2" id="KW-1185">Reference proteome</keyword>
<sequence>MVSKGAKDDLNTLVKGIYKAVTTAIEEKLKTFNDEHYTASPLFKIHSDVFDNGEKREGMLDGNG</sequence>